<protein>
    <submittedName>
        <fullName evidence="1">Uncharacterized protein</fullName>
    </submittedName>
</protein>
<organism evidence="1 2">
    <name type="scientific">candidate division CPR2 bacterium GW2011_GWC1_41_48</name>
    <dbReference type="NCBI Taxonomy" id="1618344"/>
    <lineage>
        <taxon>Bacteria</taxon>
        <taxon>Bacteria division CPR2</taxon>
    </lineage>
</organism>
<evidence type="ECO:0000313" key="1">
    <source>
        <dbReference type="EMBL" id="KKS09508.1"/>
    </source>
</evidence>
<dbReference type="Proteomes" id="UP000033869">
    <property type="component" value="Unassembled WGS sequence"/>
</dbReference>
<gene>
    <name evidence="1" type="ORF">UU65_C0002G0286</name>
</gene>
<proteinExistence type="predicted"/>
<dbReference type="AlphaFoldDB" id="A0A0G0Z8V4"/>
<evidence type="ECO:0000313" key="2">
    <source>
        <dbReference type="Proteomes" id="UP000033869"/>
    </source>
</evidence>
<dbReference type="EMBL" id="LCBL01000002">
    <property type="protein sequence ID" value="KKS09508.1"/>
    <property type="molecule type" value="Genomic_DNA"/>
</dbReference>
<comment type="caution">
    <text evidence="1">The sequence shown here is derived from an EMBL/GenBank/DDBJ whole genome shotgun (WGS) entry which is preliminary data.</text>
</comment>
<dbReference type="PATRIC" id="fig|1618344.3.peg.628"/>
<accession>A0A0G0Z8V4</accession>
<reference evidence="1 2" key="1">
    <citation type="journal article" date="2015" name="Nature">
        <title>rRNA introns, odd ribosomes, and small enigmatic genomes across a large radiation of phyla.</title>
        <authorList>
            <person name="Brown C.T."/>
            <person name="Hug L.A."/>
            <person name="Thomas B.C."/>
            <person name="Sharon I."/>
            <person name="Castelle C.J."/>
            <person name="Singh A."/>
            <person name="Wilkins M.J."/>
            <person name="Williams K.H."/>
            <person name="Banfield J.F."/>
        </authorList>
    </citation>
    <scope>NUCLEOTIDE SEQUENCE [LARGE SCALE GENOMIC DNA]</scope>
</reference>
<sequence length="151" mass="16705">MNSFKIAHRLLLSSSLMILMFIGISSQVQMPGSSIKKNKKEEVKGVNTISEGAQKNMIWQGGVRVSQVLGEIILPPESWQTLGSTLQSGRSVDVRNMLEDKKTNVMIKEISSDCKGTINCKKSYRVTFSEEILSVVSKDSAEASLIFYAPF</sequence>
<name>A0A0G0Z8V4_UNCC2</name>